<dbReference type="Gene3D" id="2.60.15.10">
    <property type="entry name" value="F0F1 ATP synthase delta/epsilon subunit, N-terminal"/>
    <property type="match status" value="1"/>
</dbReference>
<dbReference type="Pfam" id="PF02823">
    <property type="entry name" value="ATP-synt_DE_N"/>
    <property type="match status" value="1"/>
</dbReference>
<sequence length="94" mass="9657">MAHLEVELVDAEGRVWSGQATMVTAPTVEGEIGILVGHEPLLAVLRAGEVRVKPLEGQVVRGTVTGGFLSVDDDTVTLVADEAVVAPGTGASTH</sequence>
<comment type="caution">
    <text evidence="9">The sequence shown here is derived from an EMBL/GenBank/DDBJ whole genome shotgun (WGS) entry which is preliminary data.</text>
</comment>
<evidence type="ECO:0000256" key="3">
    <source>
        <dbReference type="ARBA" id="ARBA00022448"/>
    </source>
</evidence>
<evidence type="ECO:0000256" key="5">
    <source>
        <dbReference type="ARBA" id="ARBA00023136"/>
    </source>
</evidence>
<evidence type="ECO:0000256" key="4">
    <source>
        <dbReference type="ARBA" id="ARBA00023065"/>
    </source>
</evidence>
<evidence type="ECO:0000256" key="7">
    <source>
        <dbReference type="ARBA" id="ARBA00023310"/>
    </source>
</evidence>
<dbReference type="NCBIfam" id="NF009977">
    <property type="entry name" value="PRK13442.1"/>
    <property type="match status" value="1"/>
</dbReference>
<dbReference type="GO" id="GO:0046933">
    <property type="term" value="F:proton-transporting ATP synthase activity, rotational mechanism"/>
    <property type="evidence" value="ECO:0007669"/>
    <property type="project" value="InterPro"/>
</dbReference>
<dbReference type="NCBIfam" id="TIGR01216">
    <property type="entry name" value="ATP_synt_epsi"/>
    <property type="match status" value="1"/>
</dbReference>
<dbReference type="CDD" id="cd12152">
    <property type="entry name" value="F1-ATPase_delta"/>
    <property type="match status" value="1"/>
</dbReference>
<name>A0A1J5QRG8_9ZZZZ</name>
<dbReference type="InterPro" id="IPR036771">
    <property type="entry name" value="ATPsynth_dsu/esu_N"/>
</dbReference>
<reference evidence="9" key="1">
    <citation type="submission" date="2016-10" db="EMBL/GenBank/DDBJ databases">
        <title>Sequence of Gallionella enrichment culture.</title>
        <authorList>
            <person name="Poehlein A."/>
            <person name="Muehling M."/>
            <person name="Daniel R."/>
        </authorList>
    </citation>
    <scope>NUCLEOTIDE SEQUENCE</scope>
</reference>
<protein>
    <submittedName>
        <fullName evidence="9">ATP synthase epsilon chain</fullName>
    </submittedName>
</protein>
<dbReference type="EMBL" id="MLJW01000506">
    <property type="protein sequence ID" value="OIQ86008.1"/>
    <property type="molecule type" value="Genomic_DNA"/>
</dbReference>
<dbReference type="PANTHER" id="PTHR13822:SF10">
    <property type="entry name" value="ATP SYNTHASE EPSILON CHAIN, CHLOROPLASTIC"/>
    <property type="match status" value="1"/>
</dbReference>
<dbReference type="GO" id="GO:0045259">
    <property type="term" value="C:proton-transporting ATP synthase complex"/>
    <property type="evidence" value="ECO:0007669"/>
    <property type="project" value="UniProtKB-KW"/>
</dbReference>
<evidence type="ECO:0000256" key="6">
    <source>
        <dbReference type="ARBA" id="ARBA00023196"/>
    </source>
</evidence>
<evidence type="ECO:0000256" key="1">
    <source>
        <dbReference type="ARBA" id="ARBA00004170"/>
    </source>
</evidence>
<keyword evidence="3" id="KW-0813">Transport</keyword>
<comment type="subcellular location">
    <subcellularLocation>
        <location evidence="1">Membrane</location>
        <topology evidence="1">Peripheral membrane protein</topology>
    </subcellularLocation>
</comment>
<keyword evidence="7" id="KW-0066">ATP synthesis</keyword>
<dbReference type="SUPFAM" id="SSF51344">
    <property type="entry name" value="Epsilon subunit of F1F0-ATP synthase N-terminal domain"/>
    <property type="match status" value="1"/>
</dbReference>
<accession>A0A1J5QRG8</accession>
<proteinExistence type="inferred from homology"/>
<evidence type="ECO:0000256" key="2">
    <source>
        <dbReference type="ARBA" id="ARBA00005712"/>
    </source>
</evidence>
<dbReference type="AlphaFoldDB" id="A0A1J5QRG8"/>
<keyword evidence="6" id="KW-0139">CF(1)</keyword>
<evidence type="ECO:0000313" key="9">
    <source>
        <dbReference type="EMBL" id="OIQ86008.1"/>
    </source>
</evidence>
<dbReference type="InterPro" id="IPR020546">
    <property type="entry name" value="ATP_synth_F1_dsu/esu_N"/>
</dbReference>
<dbReference type="PANTHER" id="PTHR13822">
    <property type="entry name" value="ATP SYNTHASE DELTA/EPSILON CHAIN"/>
    <property type="match status" value="1"/>
</dbReference>
<organism evidence="9">
    <name type="scientific">mine drainage metagenome</name>
    <dbReference type="NCBI Taxonomy" id="410659"/>
    <lineage>
        <taxon>unclassified sequences</taxon>
        <taxon>metagenomes</taxon>
        <taxon>ecological metagenomes</taxon>
    </lineage>
</organism>
<gene>
    <name evidence="9" type="primary">atpC_17</name>
    <name evidence="9" type="ORF">GALL_321380</name>
</gene>
<dbReference type="HAMAP" id="MF_00530">
    <property type="entry name" value="ATP_synth_epsil_bac"/>
    <property type="match status" value="1"/>
</dbReference>
<comment type="similarity">
    <text evidence="2">Belongs to the ATPase epsilon chain family.</text>
</comment>
<dbReference type="InterPro" id="IPR001469">
    <property type="entry name" value="ATP_synth_F1_dsu/esu"/>
</dbReference>
<keyword evidence="5" id="KW-0472">Membrane</keyword>
<evidence type="ECO:0000259" key="8">
    <source>
        <dbReference type="Pfam" id="PF02823"/>
    </source>
</evidence>
<feature type="domain" description="ATP synthase F1 complex delta/epsilon subunit N-terminal" evidence="8">
    <location>
        <begin position="4"/>
        <end position="83"/>
    </location>
</feature>
<keyword evidence="4" id="KW-0406">Ion transport</keyword>